<sequence>MKFSSLLNIVAITLAIHSEGVSPECLVAFVAALLEVAEQ</sequence>
<reference evidence="1 2" key="1">
    <citation type="submission" date="2009-08" db="EMBL/GenBank/DDBJ databases">
        <title>The draft genome of Rhodobacter sp. SW2.</title>
        <authorList>
            <consortium name="US DOE Joint Genome Institute (JGI-PGF)"/>
            <person name="Lucas S."/>
            <person name="Copeland A."/>
            <person name="Lapidus A."/>
            <person name="Glavina del Rio T."/>
            <person name="Tice H."/>
            <person name="Bruce D."/>
            <person name="Goodwin L."/>
            <person name="Pitluck S."/>
            <person name="Larimer F."/>
            <person name="Land M.L."/>
            <person name="Hauser L."/>
            <person name="Emerson D."/>
        </authorList>
    </citation>
    <scope>NUCLEOTIDE SEQUENCE [LARGE SCALE GENOMIC DNA]</scope>
    <source>
        <strain evidence="1 2">SW2</strain>
    </source>
</reference>
<dbReference type="STRING" id="371731.Rsw2DRAFT_1639"/>
<evidence type="ECO:0000313" key="2">
    <source>
        <dbReference type="Proteomes" id="UP000010121"/>
    </source>
</evidence>
<name>C8S0R1_9RHOB</name>
<proteinExistence type="predicted"/>
<organism evidence="1 2">
    <name type="scientific">Rhodobacter ferrooxidans</name>
    <dbReference type="NCBI Taxonomy" id="371731"/>
    <lineage>
        <taxon>Bacteria</taxon>
        <taxon>Pseudomonadati</taxon>
        <taxon>Pseudomonadota</taxon>
        <taxon>Alphaproteobacteria</taxon>
        <taxon>Rhodobacterales</taxon>
        <taxon>Rhodobacter group</taxon>
        <taxon>Rhodobacter</taxon>
    </lineage>
</organism>
<comment type="caution">
    <text evidence="1">The sequence shown here is derived from an EMBL/GenBank/DDBJ whole genome shotgun (WGS) entry which is preliminary data.</text>
</comment>
<dbReference type="AlphaFoldDB" id="C8S0R1"/>
<protein>
    <submittedName>
        <fullName evidence="1">Uncharacterized protein</fullName>
    </submittedName>
</protein>
<evidence type="ECO:0000313" key="1">
    <source>
        <dbReference type="EMBL" id="EEW25352.1"/>
    </source>
</evidence>
<dbReference type="Proteomes" id="UP000010121">
    <property type="component" value="Unassembled WGS sequence"/>
</dbReference>
<dbReference type="EMBL" id="ACYY01000009">
    <property type="protein sequence ID" value="EEW25352.1"/>
    <property type="molecule type" value="Genomic_DNA"/>
</dbReference>
<accession>C8S0R1</accession>
<gene>
    <name evidence="1" type="ORF">Rsw2DRAFT_1639</name>
</gene>
<keyword evidence="2" id="KW-1185">Reference proteome</keyword>